<dbReference type="AlphaFoldDB" id="A0A8G2CNY0"/>
<keyword evidence="3" id="KW-1185">Reference proteome</keyword>
<accession>A0A8G2CNY0</accession>
<dbReference type="Proteomes" id="UP000186308">
    <property type="component" value="Unassembled WGS sequence"/>
</dbReference>
<reference evidence="2 3" key="1">
    <citation type="submission" date="2017-01" db="EMBL/GenBank/DDBJ databases">
        <authorList>
            <person name="Varghese N."/>
            <person name="Submissions S."/>
        </authorList>
    </citation>
    <scope>NUCLEOTIDE SEQUENCE [LARGE SCALE GENOMIC DNA]</scope>
    <source>
        <strain evidence="2 3">ATCC 35905</strain>
    </source>
</reference>
<evidence type="ECO:0000313" key="3">
    <source>
        <dbReference type="Proteomes" id="UP000186308"/>
    </source>
</evidence>
<feature type="chain" id="PRO_5034469578" evidence="1">
    <location>
        <begin position="28"/>
        <end position="99"/>
    </location>
</feature>
<proteinExistence type="predicted"/>
<protein>
    <submittedName>
        <fullName evidence="2">Uncharacterized protein</fullName>
    </submittedName>
</protein>
<keyword evidence="1" id="KW-0732">Signal</keyword>
<dbReference type="EMBL" id="FTNE01000045">
    <property type="protein sequence ID" value="SIR52151.1"/>
    <property type="molecule type" value="Genomic_DNA"/>
</dbReference>
<evidence type="ECO:0000313" key="2">
    <source>
        <dbReference type="EMBL" id="SIR52151.1"/>
    </source>
</evidence>
<comment type="caution">
    <text evidence="2">The sequence shown here is derived from an EMBL/GenBank/DDBJ whole genome shotgun (WGS) entry which is preliminary data.</text>
</comment>
<evidence type="ECO:0000256" key="1">
    <source>
        <dbReference type="SAM" id="SignalP"/>
    </source>
</evidence>
<organism evidence="2 3">
    <name type="scientific">Acidiphilium rubrum</name>
    <dbReference type="NCBI Taxonomy" id="526"/>
    <lineage>
        <taxon>Bacteria</taxon>
        <taxon>Pseudomonadati</taxon>
        <taxon>Pseudomonadota</taxon>
        <taxon>Alphaproteobacteria</taxon>
        <taxon>Acetobacterales</taxon>
        <taxon>Acidocellaceae</taxon>
        <taxon>Acidiphilium</taxon>
    </lineage>
</organism>
<name>A0A8G2CNY0_ACIRU</name>
<gene>
    <name evidence="2" type="ORF">SAMN05421828_1458</name>
</gene>
<sequence length="99" mass="10766">MHKHAYRLTVLSIAGLLVGIGFPTAHAATQAVLHDQVGTSIYSPGPLIPMQPFKLNLNMTHPSMQIIKMDVKKMHMMTCTLVPANTNTDTAILSCRPGK</sequence>
<feature type="signal peptide" evidence="1">
    <location>
        <begin position="1"/>
        <end position="27"/>
    </location>
</feature>